<evidence type="ECO:0008006" key="4">
    <source>
        <dbReference type="Google" id="ProtNLM"/>
    </source>
</evidence>
<name>A0A918P5B4_9NEIS</name>
<comment type="caution">
    <text evidence="2">The sequence shown here is derived from an EMBL/GenBank/DDBJ whole genome shotgun (WGS) entry which is preliminary data.</text>
</comment>
<proteinExistence type="predicted"/>
<feature type="transmembrane region" description="Helical" evidence="1">
    <location>
        <begin position="9"/>
        <end position="29"/>
    </location>
</feature>
<dbReference type="EMBL" id="BMYX01000021">
    <property type="protein sequence ID" value="GGY25285.1"/>
    <property type="molecule type" value="Genomic_DNA"/>
</dbReference>
<dbReference type="AlphaFoldDB" id="A0A918P5B4"/>
<sequence>MQTPPRQRWIATYMAIVGPLGNMLFYFQAYQIFHDRTAGSVSLPGFAISLVALSSWLAYGIHIKDKPLVIANAVGLLGAIWVVIGIVRYTFGS</sequence>
<protein>
    <recommendedName>
        <fullName evidence="4">MtN3 and saliva related transmembrane protein</fullName>
    </recommendedName>
</protein>
<evidence type="ECO:0000313" key="2">
    <source>
        <dbReference type="EMBL" id="GGY25285.1"/>
    </source>
</evidence>
<keyword evidence="1" id="KW-0472">Membrane</keyword>
<organism evidence="2 3">
    <name type="scientific">Paludibacterium paludis</name>
    <dbReference type="NCBI Taxonomy" id="1225769"/>
    <lineage>
        <taxon>Bacteria</taxon>
        <taxon>Pseudomonadati</taxon>
        <taxon>Pseudomonadota</taxon>
        <taxon>Betaproteobacteria</taxon>
        <taxon>Neisseriales</taxon>
        <taxon>Chromobacteriaceae</taxon>
        <taxon>Paludibacterium</taxon>
    </lineage>
</organism>
<feature type="transmembrane region" description="Helical" evidence="1">
    <location>
        <begin position="68"/>
        <end position="91"/>
    </location>
</feature>
<feature type="transmembrane region" description="Helical" evidence="1">
    <location>
        <begin position="41"/>
        <end position="61"/>
    </location>
</feature>
<dbReference type="RefSeq" id="WP_189536000.1">
    <property type="nucleotide sequence ID" value="NZ_BMYX01000021.1"/>
</dbReference>
<evidence type="ECO:0000256" key="1">
    <source>
        <dbReference type="SAM" id="Phobius"/>
    </source>
</evidence>
<dbReference type="Gene3D" id="1.20.1280.290">
    <property type="match status" value="1"/>
</dbReference>
<dbReference type="InterPro" id="IPR004316">
    <property type="entry name" value="SWEET_rpt"/>
</dbReference>
<accession>A0A918P5B4</accession>
<keyword evidence="1" id="KW-1133">Transmembrane helix</keyword>
<dbReference type="Pfam" id="PF03083">
    <property type="entry name" value="MtN3_slv"/>
    <property type="match status" value="1"/>
</dbReference>
<gene>
    <name evidence="2" type="ORF">GCM10011289_31070</name>
</gene>
<dbReference type="Proteomes" id="UP000645257">
    <property type="component" value="Unassembled WGS sequence"/>
</dbReference>
<evidence type="ECO:0000313" key="3">
    <source>
        <dbReference type="Proteomes" id="UP000645257"/>
    </source>
</evidence>
<keyword evidence="1" id="KW-0812">Transmembrane</keyword>
<dbReference type="GO" id="GO:0016020">
    <property type="term" value="C:membrane"/>
    <property type="evidence" value="ECO:0007669"/>
    <property type="project" value="InterPro"/>
</dbReference>
<reference evidence="2" key="2">
    <citation type="submission" date="2020-09" db="EMBL/GenBank/DDBJ databases">
        <authorList>
            <person name="Sun Q."/>
            <person name="Kim S."/>
        </authorList>
    </citation>
    <scope>NUCLEOTIDE SEQUENCE</scope>
    <source>
        <strain evidence="2">KCTC 32182</strain>
    </source>
</reference>
<keyword evidence="3" id="KW-1185">Reference proteome</keyword>
<reference evidence="2" key="1">
    <citation type="journal article" date="2014" name="Int. J. Syst. Evol. Microbiol.">
        <title>Complete genome sequence of Corynebacterium casei LMG S-19264T (=DSM 44701T), isolated from a smear-ripened cheese.</title>
        <authorList>
            <consortium name="US DOE Joint Genome Institute (JGI-PGF)"/>
            <person name="Walter F."/>
            <person name="Albersmeier A."/>
            <person name="Kalinowski J."/>
            <person name="Ruckert C."/>
        </authorList>
    </citation>
    <scope>NUCLEOTIDE SEQUENCE</scope>
    <source>
        <strain evidence="2">KCTC 32182</strain>
    </source>
</reference>